<reference evidence="3 4" key="1">
    <citation type="submission" date="2019-02" db="EMBL/GenBank/DDBJ databases">
        <title>Deep-cultivation of Planctomycetes and their phenomic and genomic characterization uncovers novel biology.</title>
        <authorList>
            <person name="Wiegand S."/>
            <person name="Jogler M."/>
            <person name="Boedeker C."/>
            <person name="Pinto D."/>
            <person name="Vollmers J."/>
            <person name="Rivas-Marin E."/>
            <person name="Kohn T."/>
            <person name="Peeters S.H."/>
            <person name="Heuer A."/>
            <person name="Rast P."/>
            <person name="Oberbeckmann S."/>
            <person name="Bunk B."/>
            <person name="Jeske O."/>
            <person name="Meyerdierks A."/>
            <person name="Storesund J.E."/>
            <person name="Kallscheuer N."/>
            <person name="Luecker S."/>
            <person name="Lage O.M."/>
            <person name="Pohl T."/>
            <person name="Merkel B.J."/>
            <person name="Hornburger P."/>
            <person name="Mueller R.-W."/>
            <person name="Bruemmer F."/>
            <person name="Labrenz M."/>
            <person name="Spormann A.M."/>
            <person name="Op den Camp H."/>
            <person name="Overmann J."/>
            <person name="Amann R."/>
            <person name="Jetten M.S.M."/>
            <person name="Mascher T."/>
            <person name="Medema M.H."/>
            <person name="Devos D.P."/>
            <person name="Kaster A.-K."/>
            <person name="Ovreas L."/>
            <person name="Rohde M."/>
            <person name="Galperin M.Y."/>
            <person name="Jogler C."/>
        </authorList>
    </citation>
    <scope>NUCLEOTIDE SEQUENCE [LARGE SCALE GENOMIC DNA]</scope>
    <source>
        <strain evidence="3 4">Pan181</strain>
    </source>
</reference>
<dbReference type="AlphaFoldDB" id="A0A518AVL9"/>
<gene>
    <name evidence="3" type="ORF">Pan181_50270</name>
</gene>
<dbReference type="KEGG" id="amuc:Pan181_50270"/>
<dbReference type="EMBL" id="CP036278">
    <property type="protein sequence ID" value="QDU58787.1"/>
    <property type="molecule type" value="Genomic_DNA"/>
</dbReference>
<dbReference type="Proteomes" id="UP000315750">
    <property type="component" value="Chromosome"/>
</dbReference>
<dbReference type="InterPro" id="IPR011453">
    <property type="entry name" value="DUF1559"/>
</dbReference>
<organism evidence="3 4">
    <name type="scientific">Aeoliella mucimassa</name>
    <dbReference type="NCBI Taxonomy" id="2527972"/>
    <lineage>
        <taxon>Bacteria</taxon>
        <taxon>Pseudomonadati</taxon>
        <taxon>Planctomycetota</taxon>
        <taxon>Planctomycetia</taxon>
        <taxon>Pirellulales</taxon>
        <taxon>Lacipirellulaceae</taxon>
        <taxon>Aeoliella</taxon>
    </lineage>
</organism>
<feature type="chain" id="PRO_5022240260" description="DUF1559 domain-containing protein" evidence="1">
    <location>
        <begin position="22"/>
        <end position="558"/>
    </location>
</feature>
<dbReference type="PANTHER" id="PTHR30093">
    <property type="entry name" value="GENERAL SECRETION PATHWAY PROTEIN G"/>
    <property type="match status" value="1"/>
</dbReference>
<dbReference type="RefSeq" id="WP_145251249.1">
    <property type="nucleotide sequence ID" value="NZ_CP036278.1"/>
</dbReference>
<evidence type="ECO:0000313" key="3">
    <source>
        <dbReference type="EMBL" id="QDU58787.1"/>
    </source>
</evidence>
<evidence type="ECO:0000313" key="4">
    <source>
        <dbReference type="Proteomes" id="UP000315750"/>
    </source>
</evidence>
<feature type="signal peptide" evidence="1">
    <location>
        <begin position="1"/>
        <end position="21"/>
    </location>
</feature>
<evidence type="ECO:0000259" key="2">
    <source>
        <dbReference type="Pfam" id="PF07596"/>
    </source>
</evidence>
<protein>
    <recommendedName>
        <fullName evidence="2">DUF1559 domain-containing protein</fullName>
    </recommendedName>
</protein>
<dbReference type="Pfam" id="PF07596">
    <property type="entry name" value="SBP_bac_10"/>
    <property type="match status" value="1"/>
</dbReference>
<keyword evidence="4" id="KW-1185">Reference proteome</keyword>
<evidence type="ECO:0000256" key="1">
    <source>
        <dbReference type="SAM" id="SignalP"/>
    </source>
</evidence>
<sequence precursor="true">MMYKRTILTGVLILLTAVAQAESDQQARVAGAIGQLAGDDTLAVAVVEIDGRWVSGVQKEVASRVGPEANQLVNSPAYAMGLGFVESFRSAGAKELVIVLGTSDLHPTAGPIAAITTGSPKEAEAVLGLTKSLLPMLGREAQELTLHQLDSLVLVGQAASIESYAVRTDGNAELGKRVADLLGDGDADTAPVAGLVIDPGKDPRRVIRELWPRMPKPFDKVTGELLADQLQSIQVRATCPPDWNVQLRLDTHSEAAAEVCEQALVDGLSLALEQAAGEQVPAELKTLVAHAAKILAPQRDGTAITVTVNSSDEQVAKLMSEVLMPAVESAQASAKRSQQMNQFKQMSLGMLNFESANNYLPAAGALTDRDGKPLLSWRVAILPYLSDGESMGLYNRFHLDEPWDSPHNLQLVKQMPDVYSDQLHPQLAAEGLTTFQVPVQANSIFPPKPEGELVEREYNSQKCYFAPGTTFRQVLDGTSNTLLVVQMPPEQAVPWTKPADWEVDLAKVVEQFRGNPDRGQVVAAFCDGHVEILPTDDPLLPKNLPILVQMSDGKVIER</sequence>
<dbReference type="PANTHER" id="PTHR30093:SF2">
    <property type="entry name" value="TYPE II SECRETION SYSTEM PROTEIN H"/>
    <property type="match status" value="1"/>
</dbReference>
<dbReference type="OrthoDB" id="285651at2"/>
<keyword evidence="1" id="KW-0732">Signal</keyword>
<proteinExistence type="predicted"/>
<name>A0A518AVL9_9BACT</name>
<accession>A0A518AVL9</accession>
<feature type="domain" description="DUF1559" evidence="2">
    <location>
        <begin position="329"/>
        <end position="496"/>
    </location>
</feature>